<keyword evidence="5 10" id="KW-0479">Metal-binding</keyword>
<reference evidence="12" key="1">
    <citation type="journal article" date="2023" name="Mol. Phylogenet. Evol.">
        <title>Genome-scale phylogeny and comparative genomics of the fungal order Sordariales.</title>
        <authorList>
            <person name="Hensen N."/>
            <person name="Bonometti L."/>
            <person name="Westerberg I."/>
            <person name="Brannstrom I.O."/>
            <person name="Guillou S."/>
            <person name="Cros-Aarteil S."/>
            <person name="Calhoun S."/>
            <person name="Haridas S."/>
            <person name="Kuo A."/>
            <person name="Mondo S."/>
            <person name="Pangilinan J."/>
            <person name="Riley R."/>
            <person name="LaButti K."/>
            <person name="Andreopoulos B."/>
            <person name="Lipzen A."/>
            <person name="Chen C."/>
            <person name="Yan M."/>
            <person name="Daum C."/>
            <person name="Ng V."/>
            <person name="Clum A."/>
            <person name="Steindorff A."/>
            <person name="Ohm R.A."/>
            <person name="Martin F."/>
            <person name="Silar P."/>
            <person name="Natvig D.O."/>
            <person name="Lalanne C."/>
            <person name="Gautier V."/>
            <person name="Ament-Velasquez S.L."/>
            <person name="Kruys A."/>
            <person name="Hutchinson M.I."/>
            <person name="Powell A.J."/>
            <person name="Barry K."/>
            <person name="Miller A.N."/>
            <person name="Grigoriev I.V."/>
            <person name="Debuchy R."/>
            <person name="Gladieux P."/>
            <person name="Hiltunen Thoren M."/>
            <person name="Johannesson H."/>
        </authorList>
    </citation>
    <scope>NUCLEOTIDE SEQUENCE</scope>
    <source>
        <strain evidence="12">CBS 560.94</strain>
    </source>
</reference>
<dbReference type="PANTHER" id="PTHR24305">
    <property type="entry name" value="CYTOCHROME P450"/>
    <property type="match status" value="1"/>
</dbReference>
<keyword evidence="6 11" id="KW-0560">Oxidoreductase</keyword>
<evidence type="ECO:0000256" key="8">
    <source>
        <dbReference type="ARBA" id="ARBA00023033"/>
    </source>
</evidence>
<dbReference type="InterPro" id="IPR002401">
    <property type="entry name" value="Cyt_P450_E_grp-I"/>
</dbReference>
<dbReference type="GO" id="GO:0016705">
    <property type="term" value="F:oxidoreductase activity, acting on paired donors, with incorporation or reduction of molecular oxygen"/>
    <property type="evidence" value="ECO:0007669"/>
    <property type="project" value="InterPro"/>
</dbReference>
<evidence type="ECO:0000256" key="3">
    <source>
        <dbReference type="ARBA" id="ARBA00010617"/>
    </source>
</evidence>
<feature type="binding site" description="axial binding residue" evidence="10">
    <location>
        <position position="467"/>
    </location>
    <ligand>
        <name>heme</name>
        <dbReference type="ChEBI" id="CHEBI:30413"/>
    </ligand>
    <ligandPart>
        <name>Fe</name>
        <dbReference type="ChEBI" id="CHEBI:18248"/>
    </ligandPart>
</feature>
<dbReference type="GO" id="GO:0005506">
    <property type="term" value="F:iron ion binding"/>
    <property type="evidence" value="ECO:0007669"/>
    <property type="project" value="InterPro"/>
</dbReference>
<keyword evidence="13" id="KW-1185">Reference proteome</keyword>
<dbReference type="RefSeq" id="XP_062684689.1">
    <property type="nucleotide sequence ID" value="XM_062830395.1"/>
</dbReference>
<dbReference type="InterPro" id="IPR050121">
    <property type="entry name" value="Cytochrome_P450_monoxygenase"/>
</dbReference>
<proteinExistence type="inferred from homology"/>
<dbReference type="CDD" id="cd11062">
    <property type="entry name" value="CYP58-like"/>
    <property type="match status" value="1"/>
</dbReference>
<dbReference type="InterPro" id="IPR001128">
    <property type="entry name" value="Cyt_P450"/>
</dbReference>
<dbReference type="AlphaFoldDB" id="A0AAE0JKP8"/>
<dbReference type="PRINTS" id="PR00463">
    <property type="entry name" value="EP450I"/>
</dbReference>
<gene>
    <name evidence="12" type="ORF">B0H65DRAFT_568515</name>
</gene>
<keyword evidence="8 11" id="KW-0503">Monooxygenase</keyword>
<accession>A0AAE0JKP8</accession>
<evidence type="ECO:0000256" key="7">
    <source>
        <dbReference type="ARBA" id="ARBA00023004"/>
    </source>
</evidence>
<evidence type="ECO:0000256" key="11">
    <source>
        <dbReference type="RuleBase" id="RU000461"/>
    </source>
</evidence>
<evidence type="ECO:0000256" key="1">
    <source>
        <dbReference type="ARBA" id="ARBA00001971"/>
    </source>
</evidence>
<keyword evidence="9" id="KW-0045">Antibiotic biosynthesis</keyword>
<reference evidence="12" key="2">
    <citation type="submission" date="2023-06" db="EMBL/GenBank/DDBJ databases">
        <authorList>
            <consortium name="Lawrence Berkeley National Laboratory"/>
            <person name="Haridas S."/>
            <person name="Hensen N."/>
            <person name="Bonometti L."/>
            <person name="Westerberg I."/>
            <person name="Brannstrom I.O."/>
            <person name="Guillou S."/>
            <person name="Cros-Aarteil S."/>
            <person name="Calhoun S."/>
            <person name="Kuo A."/>
            <person name="Mondo S."/>
            <person name="Pangilinan J."/>
            <person name="Riley R."/>
            <person name="Labutti K."/>
            <person name="Andreopoulos B."/>
            <person name="Lipzen A."/>
            <person name="Chen C."/>
            <person name="Yanf M."/>
            <person name="Daum C."/>
            <person name="Ng V."/>
            <person name="Clum A."/>
            <person name="Steindorff A."/>
            <person name="Ohm R."/>
            <person name="Martin F."/>
            <person name="Silar P."/>
            <person name="Natvig D."/>
            <person name="Lalanne C."/>
            <person name="Gautier V."/>
            <person name="Ament-Velasquez S.L."/>
            <person name="Kruys A."/>
            <person name="Hutchinson M.I."/>
            <person name="Powell A.J."/>
            <person name="Barry K."/>
            <person name="Miller A.N."/>
            <person name="Grigoriev I.V."/>
            <person name="Debuchy R."/>
            <person name="Gladieux P."/>
            <person name="Thoren M.H."/>
            <person name="Johannesson H."/>
        </authorList>
    </citation>
    <scope>NUCLEOTIDE SEQUENCE</scope>
    <source>
        <strain evidence="12">CBS 560.94</strain>
    </source>
</reference>
<sequence>MTLLADFLPSVTWWHVAVAVTVYYRLTLHPLAKFPGPKLAAITRLYEGYYDVIQEGQYTFKIGELHKQYGPIIRISPYELHINDPSYFEKLYRQDGRWDKYDWAYIAHGRGLDTAISAPDHYLHKTVRQPLSPFFSKANVGRKLGIVRKHLDKLEGIISRKAASKEVFDLGAAISAWARDVSNEFILGKSYDNLDKDDFDKDFTTMVTDEGRQWRWNKHLPILRVAFILPWDFMIMVGDKGMKNVFVTSRYIIDAHLSNTSSSEEKPTHTHTIINDILDSPSLPSHIKSTSRIHQDLFVITAAGFETTASTLRLILYHLFSPPHTILSRLRSELSQFNINLSDLDPTSYSHRYRELEQLPYLTAILMEGLRLSPALASRMQRVAPDRELVYPCPQHEPNDGKNRKEWVIPRGTPVGMTQILMHWDESVYGEDAREFKPERWMDEEFRRRVAGGERMWAPFSRGARNCLGMHLAWAELYLCIATLAQHFDLEFPGHSAEDFEAAIDSFVILTKSRGELRTVAKVRG</sequence>
<comment type="caution">
    <text evidence="12">The sequence shown here is derived from an EMBL/GenBank/DDBJ whole genome shotgun (WGS) entry which is preliminary data.</text>
</comment>
<dbReference type="PROSITE" id="PS00086">
    <property type="entry name" value="CYTOCHROME_P450"/>
    <property type="match status" value="1"/>
</dbReference>
<dbReference type="InterPro" id="IPR017972">
    <property type="entry name" value="Cyt_P450_CS"/>
</dbReference>
<evidence type="ECO:0000256" key="2">
    <source>
        <dbReference type="ARBA" id="ARBA00004792"/>
    </source>
</evidence>
<comment type="pathway">
    <text evidence="2">Antibiotic biosynthesis.</text>
</comment>
<evidence type="ECO:0000256" key="5">
    <source>
        <dbReference type="ARBA" id="ARBA00022723"/>
    </source>
</evidence>
<keyword evidence="4 10" id="KW-0349">Heme</keyword>
<comment type="cofactor">
    <cofactor evidence="1 10">
        <name>heme</name>
        <dbReference type="ChEBI" id="CHEBI:30413"/>
    </cofactor>
</comment>
<dbReference type="SUPFAM" id="SSF48264">
    <property type="entry name" value="Cytochrome P450"/>
    <property type="match status" value="1"/>
</dbReference>
<dbReference type="PANTHER" id="PTHR24305:SF157">
    <property type="entry name" value="N-ACETYLTRYPTOPHAN 6-HYDROXYLASE IVOC-RELATED"/>
    <property type="match status" value="1"/>
</dbReference>
<evidence type="ECO:0000256" key="4">
    <source>
        <dbReference type="ARBA" id="ARBA00022617"/>
    </source>
</evidence>
<dbReference type="GeneID" id="87867549"/>
<evidence type="ECO:0000313" key="12">
    <source>
        <dbReference type="EMBL" id="KAK3351394.1"/>
    </source>
</evidence>
<keyword evidence="7 10" id="KW-0408">Iron</keyword>
<comment type="similarity">
    <text evidence="3 11">Belongs to the cytochrome P450 family.</text>
</comment>
<dbReference type="GO" id="GO:0020037">
    <property type="term" value="F:heme binding"/>
    <property type="evidence" value="ECO:0007669"/>
    <property type="project" value="InterPro"/>
</dbReference>
<dbReference type="Proteomes" id="UP001278500">
    <property type="component" value="Unassembled WGS sequence"/>
</dbReference>
<dbReference type="InterPro" id="IPR036396">
    <property type="entry name" value="Cyt_P450_sf"/>
</dbReference>
<evidence type="ECO:0000256" key="10">
    <source>
        <dbReference type="PIRSR" id="PIRSR602401-1"/>
    </source>
</evidence>
<dbReference type="GO" id="GO:0017000">
    <property type="term" value="P:antibiotic biosynthetic process"/>
    <property type="evidence" value="ECO:0007669"/>
    <property type="project" value="UniProtKB-KW"/>
</dbReference>
<evidence type="ECO:0000256" key="6">
    <source>
        <dbReference type="ARBA" id="ARBA00023002"/>
    </source>
</evidence>
<dbReference type="PRINTS" id="PR00385">
    <property type="entry name" value="P450"/>
</dbReference>
<dbReference type="Pfam" id="PF00067">
    <property type="entry name" value="p450"/>
    <property type="match status" value="1"/>
</dbReference>
<name>A0AAE0JKP8_9PEZI</name>
<protein>
    <submittedName>
        <fullName evidence="12">Cytochrome P450</fullName>
    </submittedName>
</protein>
<evidence type="ECO:0000313" key="13">
    <source>
        <dbReference type="Proteomes" id="UP001278500"/>
    </source>
</evidence>
<dbReference type="GO" id="GO:0004497">
    <property type="term" value="F:monooxygenase activity"/>
    <property type="evidence" value="ECO:0007669"/>
    <property type="project" value="UniProtKB-KW"/>
</dbReference>
<dbReference type="Gene3D" id="1.10.630.10">
    <property type="entry name" value="Cytochrome P450"/>
    <property type="match status" value="1"/>
</dbReference>
<dbReference type="EMBL" id="JAUEPP010000002">
    <property type="protein sequence ID" value="KAK3351394.1"/>
    <property type="molecule type" value="Genomic_DNA"/>
</dbReference>
<organism evidence="12 13">
    <name type="scientific">Neurospora tetraspora</name>
    <dbReference type="NCBI Taxonomy" id="94610"/>
    <lineage>
        <taxon>Eukaryota</taxon>
        <taxon>Fungi</taxon>
        <taxon>Dikarya</taxon>
        <taxon>Ascomycota</taxon>
        <taxon>Pezizomycotina</taxon>
        <taxon>Sordariomycetes</taxon>
        <taxon>Sordariomycetidae</taxon>
        <taxon>Sordariales</taxon>
        <taxon>Sordariaceae</taxon>
        <taxon>Neurospora</taxon>
    </lineage>
</organism>
<evidence type="ECO:0000256" key="9">
    <source>
        <dbReference type="ARBA" id="ARBA00023194"/>
    </source>
</evidence>